<evidence type="ECO:0000256" key="1">
    <source>
        <dbReference type="SAM" id="MobiDB-lite"/>
    </source>
</evidence>
<feature type="region of interest" description="Disordered" evidence="1">
    <location>
        <begin position="136"/>
        <end position="175"/>
    </location>
</feature>
<dbReference type="OrthoDB" id="693793at2759"/>
<dbReference type="EMBL" id="JAKOGI010000404">
    <property type="protein sequence ID" value="KAJ8435567.1"/>
    <property type="molecule type" value="Genomic_DNA"/>
</dbReference>
<organism evidence="2 3">
    <name type="scientific">Carnegiea gigantea</name>
    <dbReference type="NCBI Taxonomy" id="171969"/>
    <lineage>
        <taxon>Eukaryota</taxon>
        <taxon>Viridiplantae</taxon>
        <taxon>Streptophyta</taxon>
        <taxon>Embryophyta</taxon>
        <taxon>Tracheophyta</taxon>
        <taxon>Spermatophyta</taxon>
        <taxon>Magnoliopsida</taxon>
        <taxon>eudicotyledons</taxon>
        <taxon>Gunneridae</taxon>
        <taxon>Pentapetalae</taxon>
        <taxon>Caryophyllales</taxon>
        <taxon>Cactineae</taxon>
        <taxon>Cactaceae</taxon>
        <taxon>Cactoideae</taxon>
        <taxon>Echinocereeae</taxon>
        <taxon>Carnegiea</taxon>
    </lineage>
</organism>
<dbReference type="AlphaFoldDB" id="A0A9Q1QB22"/>
<name>A0A9Q1QB22_9CARY</name>
<accession>A0A9Q1QB22</accession>
<dbReference type="Proteomes" id="UP001153076">
    <property type="component" value="Unassembled WGS sequence"/>
</dbReference>
<evidence type="ECO:0000313" key="2">
    <source>
        <dbReference type="EMBL" id="KAJ8435567.1"/>
    </source>
</evidence>
<proteinExistence type="predicted"/>
<keyword evidence="3" id="KW-1185">Reference proteome</keyword>
<evidence type="ECO:0000313" key="3">
    <source>
        <dbReference type="Proteomes" id="UP001153076"/>
    </source>
</evidence>
<sequence length="175" mass="19599">MSGSPQEEQEPLRFFSSANKDFVLNEGPREFDGNILLLRTTIGFEQPSKIQFTHAQFWAKAIDIPAIKQTSSFAKVLADNLGQFMSCDETNLFCVADNISSNPSSTTLWPVMFYPPANYIGKLKMSQTYNIMTSYEDPQSSQLEETRKLLNKKKSGSSLPTVMATPRAPQKETSI</sequence>
<reference evidence="2" key="1">
    <citation type="submission" date="2022-04" db="EMBL/GenBank/DDBJ databases">
        <title>Carnegiea gigantea Genome sequencing and assembly v2.</title>
        <authorList>
            <person name="Copetti D."/>
            <person name="Sanderson M.J."/>
            <person name="Burquez A."/>
            <person name="Wojciechowski M.F."/>
        </authorList>
    </citation>
    <scope>NUCLEOTIDE SEQUENCE</scope>
    <source>
        <strain evidence="2">SGP5-SGP5p</strain>
        <tissue evidence="2">Aerial part</tissue>
    </source>
</reference>
<comment type="caution">
    <text evidence="2">The sequence shown here is derived from an EMBL/GenBank/DDBJ whole genome shotgun (WGS) entry which is preliminary data.</text>
</comment>
<gene>
    <name evidence="2" type="ORF">Cgig2_020029</name>
</gene>
<protein>
    <submittedName>
        <fullName evidence="2">Uncharacterized protein</fullName>
    </submittedName>
</protein>